<feature type="transmembrane region" description="Helical" evidence="1">
    <location>
        <begin position="12"/>
        <end position="33"/>
    </location>
</feature>
<keyword evidence="1" id="KW-1133">Transmembrane helix</keyword>
<evidence type="ECO:0000256" key="1">
    <source>
        <dbReference type="SAM" id="Phobius"/>
    </source>
</evidence>
<dbReference type="PANTHER" id="PTHR21385">
    <property type="entry name" value="ZINC FINGER PROTEIN-RELATED"/>
    <property type="match status" value="1"/>
</dbReference>
<organism evidence="2">
    <name type="scientific">Picea sitchensis</name>
    <name type="common">Sitka spruce</name>
    <name type="synonym">Pinus sitchensis</name>
    <dbReference type="NCBI Taxonomy" id="3332"/>
    <lineage>
        <taxon>Eukaryota</taxon>
        <taxon>Viridiplantae</taxon>
        <taxon>Streptophyta</taxon>
        <taxon>Embryophyta</taxon>
        <taxon>Tracheophyta</taxon>
        <taxon>Spermatophyta</taxon>
        <taxon>Pinopsida</taxon>
        <taxon>Pinidae</taxon>
        <taxon>Conifers I</taxon>
        <taxon>Pinales</taxon>
        <taxon>Pinaceae</taxon>
        <taxon>Picea</taxon>
    </lineage>
</organism>
<protein>
    <recommendedName>
        <fullName evidence="3">C2H2-type domain-containing protein</fullName>
    </recommendedName>
</protein>
<proteinExistence type="evidence at transcript level"/>
<accession>D5ABJ7</accession>
<dbReference type="EMBL" id="BT123604">
    <property type="protein sequence ID" value="ADE76916.1"/>
    <property type="molecule type" value="mRNA"/>
</dbReference>
<evidence type="ECO:0008006" key="3">
    <source>
        <dbReference type="Google" id="ProtNLM"/>
    </source>
</evidence>
<sequence>MEKQLSTSFAAVALEIGLLCVVFLCIIPVGGLAQELQEFAAVRAQQDSVVHSYETHCSRERSRTAWKIIEEYLMPFVEQENYNISRTCRLHLEIDMFREQEPHKDHLQVNEWQCGFCRKIFISEKLLDQHFDNRHHNLLNISRSRCLADMCGALHCDAMDKSKPIKTKCNPAAADKNCHLCESLANSCFPPQESPSARRLHDFFLRQFCDAHTCKRGSQPFARGSGKTTNLLYYAVCLLLMMMLPIFYCIVYVHQREMGKHIKNFKRIPKMNQKKSY</sequence>
<evidence type="ECO:0000313" key="2">
    <source>
        <dbReference type="EMBL" id="ADE76916.1"/>
    </source>
</evidence>
<feature type="transmembrane region" description="Helical" evidence="1">
    <location>
        <begin position="231"/>
        <end position="253"/>
    </location>
</feature>
<reference evidence="2" key="1">
    <citation type="submission" date="2010-04" db="EMBL/GenBank/DDBJ databases">
        <authorList>
            <person name="Reid K.E."/>
            <person name="Liao N."/>
            <person name="Chan S."/>
            <person name="Docking R."/>
            <person name="Taylor G."/>
            <person name="Moore R."/>
            <person name="Mayo M."/>
            <person name="Munro S."/>
            <person name="King J."/>
            <person name="Yanchuk A."/>
            <person name="Holt R."/>
            <person name="Jones S."/>
            <person name="Marra M."/>
            <person name="Ritland C.E."/>
            <person name="Ritland K."/>
            <person name="Bohlmann J."/>
        </authorList>
    </citation>
    <scope>NUCLEOTIDE SEQUENCE</scope>
    <source>
        <tissue evidence="2">Bud</tissue>
    </source>
</reference>
<name>D5ABJ7_PICSI</name>
<dbReference type="AlphaFoldDB" id="D5ABJ7"/>
<keyword evidence="1" id="KW-0472">Membrane</keyword>
<keyword evidence="1" id="KW-0812">Transmembrane</keyword>
<dbReference type="PANTHER" id="PTHR21385:SF0">
    <property type="entry name" value="RE51073P"/>
    <property type="match status" value="1"/>
</dbReference>